<dbReference type="GO" id="GO:0005829">
    <property type="term" value="C:cytosol"/>
    <property type="evidence" value="ECO:0007669"/>
    <property type="project" value="TreeGrafter"/>
</dbReference>
<dbReference type="GO" id="GO:0006428">
    <property type="term" value="P:isoleucyl-tRNA aminoacylation"/>
    <property type="evidence" value="ECO:0007669"/>
    <property type="project" value="TreeGrafter"/>
</dbReference>
<dbReference type="InterPro" id="IPR009008">
    <property type="entry name" value="Val/Leu/Ile-tRNA-synth_edit"/>
</dbReference>
<evidence type="ECO:0000256" key="1">
    <source>
        <dbReference type="ARBA" id="ARBA00022598"/>
    </source>
</evidence>
<keyword evidence="5" id="KW-0030">Aminoacyl-tRNA synthetase</keyword>
<dbReference type="Gene3D" id="3.90.740.10">
    <property type="entry name" value="Valyl/Leucyl/Isoleucyl-tRNA synthetase, editing domain"/>
    <property type="match status" value="1"/>
</dbReference>
<comment type="caution">
    <text evidence="6">The sequence shown here is derived from an EMBL/GenBank/DDBJ whole genome shotgun (WGS) entry which is preliminary data.</text>
</comment>
<organism evidence="6">
    <name type="scientific">marine sediment metagenome</name>
    <dbReference type="NCBI Taxonomy" id="412755"/>
    <lineage>
        <taxon>unclassified sequences</taxon>
        <taxon>metagenomes</taxon>
        <taxon>ecological metagenomes</taxon>
    </lineage>
</organism>
<evidence type="ECO:0000256" key="5">
    <source>
        <dbReference type="ARBA" id="ARBA00023146"/>
    </source>
</evidence>
<evidence type="ECO:0000256" key="3">
    <source>
        <dbReference type="ARBA" id="ARBA00022840"/>
    </source>
</evidence>
<reference evidence="6" key="1">
    <citation type="journal article" date="2015" name="Nature">
        <title>Complex archaea that bridge the gap between prokaryotes and eukaryotes.</title>
        <authorList>
            <person name="Spang A."/>
            <person name="Saw J.H."/>
            <person name="Jorgensen S.L."/>
            <person name="Zaremba-Niedzwiedzka K."/>
            <person name="Martijn J."/>
            <person name="Lind A.E."/>
            <person name="van Eijk R."/>
            <person name="Schleper C."/>
            <person name="Guy L."/>
            <person name="Ettema T.J."/>
        </authorList>
    </citation>
    <scope>NUCLEOTIDE SEQUENCE</scope>
</reference>
<accession>A0A0F9ALB2</accession>
<evidence type="ECO:0000256" key="4">
    <source>
        <dbReference type="ARBA" id="ARBA00022917"/>
    </source>
</evidence>
<feature type="non-terminal residue" evidence="6">
    <location>
        <position position="73"/>
    </location>
</feature>
<keyword evidence="3" id="KW-0067">ATP-binding</keyword>
<dbReference type="GO" id="GO:0002161">
    <property type="term" value="F:aminoacyl-tRNA deacylase activity"/>
    <property type="evidence" value="ECO:0007669"/>
    <property type="project" value="InterPro"/>
</dbReference>
<keyword evidence="2" id="KW-0547">Nucleotide-binding</keyword>
<keyword evidence="1" id="KW-0436">Ligase</keyword>
<evidence type="ECO:0000256" key="2">
    <source>
        <dbReference type="ARBA" id="ARBA00022741"/>
    </source>
</evidence>
<dbReference type="GO" id="GO:0004822">
    <property type="term" value="F:isoleucine-tRNA ligase activity"/>
    <property type="evidence" value="ECO:0007669"/>
    <property type="project" value="TreeGrafter"/>
</dbReference>
<dbReference type="AlphaFoldDB" id="A0A0F9ALB2"/>
<sequence>MLVWTTTPWTLPANVAVAVNPNAEYIGVRDGGEILILAKTRVESVSKMLGRELEVVATFNGEALAGLEYEHPT</sequence>
<keyword evidence="4" id="KW-0648">Protein biosynthesis</keyword>
<dbReference type="SUPFAM" id="SSF50677">
    <property type="entry name" value="ValRS/IleRS/LeuRS editing domain"/>
    <property type="match status" value="1"/>
</dbReference>
<gene>
    <name evidence="6" type="ORF">LCGC14_2835070</name>
</gene>
<dbReference type="PANTHER" id="PTHR42765:SF1">
    <property type="entry name" value="ISOLEUCINE--TRNA LIGASE, MITOCHONDRIAL"/>
    <property type="match status" value="1"/>
</dbReference>
<proteinExistence type="predicted"/>
<name>A0A0F9ALB2_9ZZZZ</name>
<dbReference type="GO" id="GO:0005524">
    <property type="term" value="F:ATP binding"/>
    <property type="evidence" value="ECO:0007669"/>
    <property type="project" value="UniProtKB-KW"/>
</dbReference>
<dbReference type="EMBL" id="LAZR01054101">
    <property type="protein sequence ID" value="KKK79284.1"/>
    <property type="molecule type" value="Genomic_DNA"/>
</dbReference>
<evidence type="ECO:0000313" key="6">
    <source>
        <dbReference type="EMBL" id="KKK79284.1"/>
    </source>
</evidence>
<dbReference type="PANTHER" id="PTHR42765">
    <property type="entry name" value="SOLEUCYL-TRNA SYNTHETASE"/>
    <property type="match status" value="1"/>
</dbReference>
<dbReference type="InterPro" id="IPR050081">
    <property type="entry name" value="Ile-tRNA_ligase"/>
</dbReference>
<protein>
    <submittedName>
        <fullName evidence="6">Uncharacterized protein</fullName>
    </submittedName>
</protein>